<comment type="caution">
    <text evidence="2">The sequence shown here is derived from an EMBL/GenBank/DDBJ whole genome shotgun (WGS) entry which is preliminary data.</text>
</comment>
<feature type="compositionally biased region" description="Basic and acidic residues" evidence="1">
    <location>
        <begin position="1"/>
        <end position="10"/>
    </location>
</feature>
<evidence type="ECO:0000256" key="1">
    <source>
        <dbReference type="SAM" id="MobiDB-lite"/>
    </source>
</evidence>
<dbReference type="EMBL" id="CAKOFQ010006999">
    <property type="protein sequence ID" value="CAH1986423.1"/>
    <property type="molecule type" value="Genomic_DNA"/>
</dbReference>
<evidence type="ECO:0000313" key="3">
    <source>
        <dbReference type="Proteomes" id="UP001152888"/>
    </source>
</evidence>
<evidence type="ECO:0000313" key="2">
    <source>
        <dbReference type="EMBL" id="CAH1986423.1"/>
    </source>
</evidence>
<feature type="compositionally biased region" description="Acidic residues" evidence="1">
    <location>
        <begin position="18"/>
        <end position="30"/>
    </location>
</feature>
<dbReference type="Proteomes" id="UP001152888">
    <property type="component" value="Unassembled WGS sequence"/>
</dbReference>
<reference evidence="2" key="1">
    <citation type="submission" date="2022-03" db="EMBL/GenBank/DDBJ databases">
        <authorList>
            <person name="Sayadi A."/>
        </authorList>
    </citation>
    <scope>NUCLEOTIDE SEQUENCE</scope>
</reference>
<keyword evidence="3" id="KW-1185">Reference proteome</keyword>
<gene>
    <name evidence="2" type="ORF">ACAOBT_LOCUS17236</name>
</gene>
<protein>
    <submittedName>
        <fullName evidence="2">Uncharacterized protein</fullName>
    </submittedName>
</protein>
<sequence>MDYPDVKDLGGDSGSSSDSDENEDISDPPEEPQRNRPDSPQPPPPEVVAHNLSKNEVTSESTSRPPEAQKSIAEANPGVSKAPQSLPVPPSSVPCVIPNAPTNPVQALPLLLQTPSGVGYASTPDGMILGLLQGPNIVQPQLVAIPVASVGNLAANIGKKPENPKTS</sequence>
<accession>A0A9P0L4V9</accession>
<name>A0A9P0L4V9_ACAOB</name>
<feature type="compositionally biased region" description="Polar residues" evidence="1">
    <location>
        <begin position="52"/>
        <end position="64"/>
    </location>
</feature>
<feature type="region of interest" description="Disordered" evidence="1">
    <location>
        <begin position="1"/>
        <end position="92"/>
    </location>
</feature>
<proteinExistence type="predicted"/>
<dbReference type="OrthoDB" id="6783383at2759"/>
<organism evidence="2 3">
    <name type="scientific">Acanthoscelides obtectus</name>
    <name type="common">Bean weevil</name>
    <name type="synonym">Bruchus obtectus</name>
    <dbReference type="NCBI Taxonomy" id="200917"/>
    <lineage>
        <taxon>Eukaryota</taxon>
        <taxon>Metazoa</taxon>
        <taxon>Ecdysozoa</taxon>
        <taxon>Arthropoda</taxon>
        <taxon>Hexapoda</taxon>
        <taxon>Insecta</taxon>
        <taxon>Pterygota</taxon>
        <taxon>Neoptera</taxon>
        <taxon>Endopterygota</taxon>
        <taxon>Coleoptera</taxon>
        <taxon>Polyphaga</taxon>
        <taxon>Cucujiformia</taxon>
        <taxon>Chrysomeloidea</taxon>
        <taxon>Chrysomelidae</taxon>
        <taxon>Bruchinae</taxon>
        <taxon>Bruchini</taxon>
        <taxon>Acanthoscelides</taxon>
    </lineage>
</organism>
<dbReference type="AlphaFoldDB" id="A0A9P0L4V9"/>